<sequence>MESCSCVHCQADAYHIEQMRANGYEVTEEAVSKDDYMESKHSSIYDKLKELADELNQERQLGHADLAGDILDAVSAVDNELIALALELPTEQAEKLLAIQVRLY</sequence>
<proteinExistence type="predicted"/>
<evidence type="ECO:0000313" key="1">
    <source>
        <dbReference type="EMBL" id="QNI20406.1"/>
    </source>
</evidence>
<name>A0A7G8AKG1_9CAUD</name>
<evidence type="ECO:0000313" key="2">
    <source>
        <dbReference type="Proteomes" id="UP000515915"/>
    </source>
</evidence>
<organism evidence="1 2">
    <name type="scientific">Bacillus phage 1_ICo-2020</name>
    <dbReference type="NCBI Taxonomy" id="2759272"/>
    <lineage>
        <taxon>Viruses</taxon>
        <taxon>Duplodnaviria</taxon>
        <taxon>Heunggongvirae</taxon>
        <taxon>Uroviricota</taxon>
        <taxon>Caudoviricetes</taxon>
        <taxon>Ehrlichviridae</taxon>
        <taxon>Suttonboningtonvirus</taxon>
        <taxon>Suttonboningtonvirus sv1ICo2020</taxon>
    </lineage>
</organism>
<keyword evidence="2" id="KW-1185">Reference proteome</keyword>
<dbReference type="EMBL" id="MT700412">
    <property type="protein sequence ID" value="QNI20406.1"/>
    <property type="molecule type" value="Genomic_DNA"/>
</dbReference>
<dbReference type="Proteomes" id="UP000515915">
    <property type="component" value="Segment"/>
</dbReference>
<accession>A0A7G8AKG1</accession>
<reference evidence="1 2" key="1">
    <citation type="submission" date="2020-06" db="EMBL/GenBank/DDBJ databases">
        <authorList>
            <person name="Connerton I.F."/>
        </authorList>
    </citation>
    <scope>NUCLEOTIDE SEQUENCE [LARGE SCALE GENOMIC DNA]</scope>
</reference>
<protein>
    <submittedName>
        <fullName evidence="1">Uncharacterized protein</fullName>
    </submittedName>
</protein>